<dbReference type="AlphaFoldDB" id="A0A4Z1D2A3"/>
<evidence type="ECO:0000313" key="4">
    <source>
        <dbReference type="EMBL" id="TGN75886.1"/>
    </source>
</evidence>
<dbReference type="PANTHER" id="PTHR30055:SF226">
    <property type="entry name" value="HTH-TYPE TRANSCRIPTIONAL REGULATOR PKSA"/>
    <property type="match status" value="1"/>
</dbReference>
<evidence type="ECO:0000256" key="1">
    <source>
        <dbReference type="ARBA" id="ARBA00023125"/>
    </source>
</evidence>
<dbReference type="InterPro" id="IPR009057">
    <property type="entry name" value="Homeodomain-like_sf"/>
</dbReference>
<feature type="DNA-binding region" description="H-T-H motif" evidence="2">
    <location>
        <begin position="24"/>
        <end position="43"/>
    </location>
</feature>
<feature type="domain" description="HTH tetR-type" evidence="3">
    <location>
        <begin position="1"/>
        <end position="61"/>
    </location>
</feature>
<organism evidence="4 5">
    <name type="scientific">Streptomyces bauhiniae</name>
    <dbReference type="NCBI Taxonomy" id="2340725"/>
    <lineage>
        <taxon>Bacteria</taxon>
        <taxon>Bacillati</taxon>
        <taxon>Actinomycetota</taxon>
        <taxon>Actinomycetes</taxon>
        <taxon>Kitasatosporales</taxon>
        <taxon>Streptomycetaceae</taxon>
        <taxon>Streptomyces</taxon>
    </lineage>
</organism>
<dbReference type="InterPro" id="IPR050109">
    <property type="entry name" value="HTH-type_TetR-like_transc_reg"/>
</dbReference>
<dbReference type="EMBL" id="SRRT01000005">
    <property type="protein sequence ID" value="TGN75886.1"/>
    <property type="molecule type" value="Genomic_DNA"/>
</dbReference>
<dbReference type="PANTHER" id="PTHR30055">
    <property type="entry name" value="HTH-TYPE TRANSCRIPTIONAL REGULATOR RUTR"/>
    <property type="match status" value="1"/>
</dbReference>
<dbReference type="PRINTS" id="PR00455">
    <property type="entry name" value="HTHTETR"/>
</dbReference>
<dbReference type="GO" id="GO:0003700">
    <property type="term" value="F:DNA-binding transcription factor activity"/>
    <property type="evidence" value="ECO:0007669"/>
    <property type="project" value="TreeGrafter"/>
</dbReference>
<dbReference type="InterPro" id="IPR041669">
    <property type="entry name" value="TetR_C_15"/>
</dbReference>
<comment type="caution">
    <text evidence="4">The sequence shown here is derived from an EMBL/GenBank/DDBJ whole genome shotgun (WGS) entry which is preliminary data.</text>
</comment>
<proteinExistence type="predicted"/>
<evidence type="ECO:0000256" key="2">
    <source>
        <dbReference type="PROSITE-ProRule" id="PRU00335"/>
    </source>
</evidence>
<keyword evidence="5" id="KW-1185">Reference proteome</keyword>
<keyword evidence="1 2" id="KW-0238">DNA-binding</keyword>
<dbReference type="GO" id="GO:0000976">
    <property type="term" value="F:transcription cis-regulatory region binding"/>
    <property type="evidence" value="ECO:0007669"/>
    <property type="project" value="TreeGrafter"/>
</dbReference>
<dbReference type="Proteomes" id="UP000298159">
    <property type="component" value="Unassembled WGS sequence"/>
</dbReference>
<protein>
    <submittedName>
        <fullName evidence="4">TetR/AcrR family transcriptional regulator</fullName>
    </submittedName>
</protein>
<evidence type="ECO:0000259" key="3">
    <source>
        <dbReference type="PROSITE" id="PS50977"/>
    </source>
</evidence>
<name>A0A4Z1D2A3_9ACTN</name>
<dbReference type="Pfam" id="PF00440">
    <property type="entry name" value="TetR_N"/>
    <property type="match status" value="1"/>
</dbReference>
<sequence>MERRRAILDAAEALLAEQGYEAATLKAIGERAGIPTASMYHYFPDRHQVDAELLQHHVQQLDAILNGVLEDPEPGTLEGIGDALIDAVLAYFRDHRSCTELWFAGRNETLDALVRGFDEAQAERLWLLLVERNLIAADTPRHVAQIAFEVANRFFDIAFRRSPDGDDVTINEGRRMLTAYFRTYAPAAGRSA</sequence>
<dbReference type="Gene3D" id="1.10.357.10">
    <property type="entry name" value="Tetracycline Repressor, domain 2"/>
    <property type="match status" value="1"/>
</dbReference>
<accession>A0A4Z1D2A3</accession>
<dbReference type="InterPro" id="IPR001647">
    <property type="entry name" value="HTH_TetR"/>
</dbReference>
<dbReference type="Pfam" id="PF17918">
    <property type="entry name" value="TetR_C_15"/>
    <property type="match status" value="1"/>
</dbReference>
<evidence type="ECO:0000313" key="5">
    <source>
        <dbReference type="Proteomes" id="UP000298159"/>
    </source>
</evidence>
<gene>
    <name evidence="4" type="ORF">E5083_18025</name>
</gene>
<reference evidence="4 5" key="1">
    <citation type="submission" date="2019-04" db="EMBL/GenBank/DDBJ databases">
        <title>Streptomyces sp. nov. Bv016 isolated from bark of Buahinia variegata.</title>
        <authorList>
            <person name="Kanchanasin P."/>
            <person name="Tanasupawat S."/>
            <person name="Yuki M."/>
            <person name="Kudo T."/>
        </authorList>
    </citation>
    <scope>NUCLEOTIDE SEQUENCE [LARGE SCALE GENOMIC DNA]</scope>
    <source>
        <strain evidence="4 5">Bv016</strain>
    </source>
</reference>
<dbReference type="SUPFAM" id="SSF46689">
    <property type="entry name" value="Homeodomain-like"/>
    <property type="match status" value="1"/>
</dbReference>
<dbReference type="PROSITE" id="PS50977">
    <property type="entry name" value="HTH_TETR_2"/>
    <property type="match status" value="1"/>
</dbReference>